<protein>
    <recommendedName>
        <fullName evidence="3">EF-hand domain-containing protein</fullName>
    </recommendedName>
</protein>
<feature type="transmembrane region" description="Helical" evidence="2">
    <location>
        <begin position="63"/>
        <end position="88"/>
    </location>
</feature>
<organism evidence="4 5">
    <name type="scientific">Prorocentrum cordatum</name>
    <dbReference type="NCBI Taxonomy" id="2364126"/>
    <lineage>
        <taxon>Eukaryota</taxon>
        <taxon>Sar</taxon>
        <taxon>Alveolata</taxon>
        <taxon>Dinophyceae</taxon>
        <taxon>Prorocentrales</taxon>
        <taxon>Prorocentraceae</taxon>
        <taxon>Prorocentrum</taxon>
    </lineage>
</organism>
<accession>A0ABN9S763</accession>
<feature type="domain" description="EF-hand" evidence="3">
    <location>
        <begin position="387"/>
        <end position="422"/>
    </location>
</feature>
<feature type="transmembrane region" description="Helical" evidence="2">
    <location>
        <begin position="151"/>
        <end position="181"/>
    </location>
</feature>
<gene>
    <name evidence="4" type="ORF">PCOR1329_LOCUS26797</name>
</gene>
<dbReference type="SMART" id="SM00054">
    <property type="entry name" value="EFh"/>
    <property type="match status" value="2"/>
</dbReference>
<evidence type="ECO:0000313" key="5">
    <source>
        <dbReference type="Proteomes" id="UP001189429"/>
    </source>
</evidence>
<reference evidence="4" key="1">
    <citation type="submission" date="2023-10" db="EMBL/GenBank/DDBJ databases">
        <authorList>
            <person name="Chen Y."/>
            <person name="Shah S."/>
            <person name="Dougan E. K."/>
            <person name="Thang M."/>
            <person name="Chan C."/>
        </authorList>
    </citation>
    <scope>NUCLEOTIDE SEQUENCE [LARGE SCALE GENOMIC DNA]</scope>
</reference>
<feature type="transmembrane region" description="Helical" evidence="2">
    <location>
        <begin position="124"/>
        <end position="144"/>
    </location>
</feature>
<keyword evidence="1" id="KW-0106">Calcium</keyword>
<name>A0ABN9S763_9DINO</name>
<dbReference type="Proteomes" id="UP001189429">
    <property type="component" value="Unassembled WGS sequence"/>
</dbReference>
<dbReference type="PROSITE" id="PS00018">
    <property type="entry name" value="EF_HAND_1"/>
    <property type="match status" value="1"/>
</dbReference>
<dbReference type="SUPFAM" id="SSF47473">
    <property type="entry name" value="EF-hand"/>
    <property type="match status" value="1"/>
</dbReference>
<dbReference type="InterPro" id="IPR011992">
    <property type="entry name" value="EF-hand-dom_pair"/>
</dbReference>
<comment type="caution">
    <text evidence="4">The sequence shown here is derived from an EMBL/GenBank/DDBJ whole genome shotgun (WGS) entry which is preliminary data.</text>
</comment>
<sequence length="623" mass="67366">MEAAGAPLAPDGAARELRVLTTGTAGGPSLLQGTVMLQPGQLRRLMAGQAATEHPDQVLKRKVMLVSAAIALYIAFSAMIQSFCNLAATEMLRQKLQSFDDINQDPHVAGIINSLPTMVLANSFHSIVFAIATGMLFTLCGCLATKGNNTCCAGCFCCCTGCHLGMGCLAFFGMLIFMFWLSAVDTGLQVWLQNCDPIEACGRNGTATDREHMVDCLAAGMWRDYQPHFGERMPHNCPPLFLECGGTRAALLAADGGAEPLPPAYLDDGLEGQRQGGPQTVKVTRRPLPVESILAGCSEVPPPLQHLREHPAVEHCELVGGAAYVVRRAGSKGAAPLGGGVEDWDWELEEYVKARMIVGGSSASAAPRVRFADRLPEPPSGLRAPFGLLHALDALFADADADGSGEVSLEDFVSFCRRTGLFSSSESEAREVFLKSRSQPSASEILFRGNDLFDMDMGAEAHNKIKFYDFQKLVLDAGIVEVTSGHDHVRFFVDERAVDVILRRWLAMYDSSKQGALRFEDYVSLIADYRMPLCSSAEAYDSLARRRAPEGAAAAAPGAEAGLRLEHLRFVLEQGGVLETGASVEAEDELGKQWRDMKDSQSFLPPAGRVFVADGRDRRRKQC</sequence>
<evidence type="ECO:0000256" key="2">
    <source>
        <dbReference type="SAM" id="Phobius"/>
    </source>
</evidence>
<proteinExistence type="predicted"/>
<keyword evidence="2" id="KW-1133">Transmembrane helix</keyword>
<evidence type="ECO:0000313" key="4">
    <source>
        <dbReference type="EMBL" id="CAK0827199.1"/>
    </source>
</evidence>
<dbReference type="PROSITE" id="PS50222">
    <property type="entry name" value="EF_HAND_2"/>
    <property type="match status" value="1"/>
</dbReference>
<dbReference type="InterPro" id="IPR018247">
    <property type="entry name" value="EF_Hand_1_Ca_BS"/>
</dbReference>
<dbReference type="EMBL" id="CAUYUJ010009591">
    <property type="protein sequence ID" value="CAK0827199.1"/>
    <property type="molecule type" value="Genomic_DNA"/>
</dbReference>
<keyword evidence="5" id="KW-1185">Reference proteome</keyword>
<keyword evidence="2" id="KW-0472">Membrane</keyword>
<evidence type="ECO:0000259" key="3">
    <source>
        <dbReference type="PROSITE" id="PS50222"/>
    </source>
</evidence>
<keyword evidence="2" id="KW-0812">Transmembrane</keyword>
<dbReference type="Gene3D" id="1.10.238.10">
    <property type="entry name" value="EF-hand"/>
    <property type="match status" value="1"/>
</dbReference>
<dbReference type="InterPro" id="IPR002048">
    <property type="entry name" value="EF_hand_dom"/>
</dbReference>
<evidence type="ECO:0000256" key="1">
    <source>
        <dbReference type="ARBA" id="ARBA00022837"/>
    </source>
</evidence>